<dbReference type="OMA" id="NGHETDP"/>
<dbReference type="GO" id="GO:0005576">
    <property type="term" value="C:extracellular region"/>
    <property type="evidence" value="ECO:0007669"/>
    <property type="project" value="UniProtKB-SubCell"/>
</dbReference>
<accession>A0A9F2MVS8</accession>
<dbReference type="SUPFAM" id="SSF56436">
    <property type="entry name" value="C-type lectin-like"/>
    <property type="match status" value="1"/>
</dbReference>
<keyword evidence="3" id="KW-1015">Disulfide bond</keyword>
<keyword evidence="6" id="KW-1185">Reference proteome</keyword>
<keyword evidence="4" id="KW-0732">Signal</keyword>
<gene>
    <name evidence="7" type="primary">LOC103057958</name>
</gene>
<name>A0A9F2MVS8_PYTBI</name>
<dbReference type="InterPro" id="IPR016186">
    <property type="entry name" value="C-type_lectin-like/link_sf"/>
</dbReference>
<evidence type="ECO:0000313" key="7">
    <source>
        <dbReference type="RefSeq" id="XP_007420805.1"/>
    </source>
</evidence>
<dbReference type="OrthoDB" id="10255512at2759"/>
<evidence type="ECO:0000256" key="3">
    <source>
        <dbReference type="ARBA" id="ARBA00023157"/>
    </source>
</evidence>
<dbReference type="Pfam" id="PF00059">
    <property type="entry name" value="Lectin_C"/>
    <property type="match status" value="1"/>
</dbReference>
<organism evidence="6 7">
    <name type="scientific">Python bivittatus</name>
    <name type="common">Burmese python</name>
    <name type="synonym">Python molurus bivittatus</name>
    <dbReference type="NCBI Taxonomy" id="176946"/>
    <lineage>
        <taxon>Eukaryota</taxon>
        <taxon>Metazoa</taxon>
        <taxon>Chordata</taxon>
        <taxon>Craniata</taxon>
        <taxon>Vertebrata</taxon>
        <taxon>Euteleostomi</taxon>
        <taxon>Lepidosauria</taxon>
        <taxon>Squamata</taxon>
        <taxon>Bifurcata</taxon>
        <taxon>Unidentata</taxon>
        <taxon>Episquamata</taxon>
        <taxon>Toxicofera</taxon>
        <taxon>Serpentes</taxon>
        <taxon>Henophidia</taxon>
        <taxon>Pythonidae</taxon>
        <taxon>Python</taxon>
    </lineage>
</organism>
<dbReference type="Gene3D" id="3.10.100.10">
    <property type="entry name" value="Mannose-Binding Protein A, subunit A"/>
    <property type="match status" value="1"/>
</dbReference>
<comment type="subcellular location">
    <subcellularLocation>
        <location evidence="1">Secreted</location>
    </subcellularLocation>
</comment>
<dbReference type="PROSITE" id="PS00615">
    <property type="entry name" value="C_TYPE_LECTIN_1"/>
    <property type="match status" value="1"/>
</dbReference>
<dbReference type="AlphaFoldDB" id="A0A9F2MVS8"/>
<feature type="domain" description="C-type lectin" evidence="5">
    <location>
        <begin position="67"/>
        <end position="163"/>
    </location>
</feature>
<dbReference type="RefSeq" id="XP_007420805.1">
    <property type="nucleotide sequence ID" value="XM_007420743.2"/>
</dbReference>
<evidence type="ECO:0000256" key="4">
    <source>
        <dbReference type="SAM" id="SignalP"/>
    </source>
</evidence>
<dbReference type="KEGG" id="pbi:103057958"/>
<reference evidence="7" key="1">
    <citation type="submission" date="2025-08" db="UniProtKB">
        <authorList>
            <consortium name="RefSeq"/>
        </authorList>
    </citation>
    <scope>IDENTIFICATION</scope>
    <source>
        <tissue evidence="7">Liver</tissue>
    </source>
</reference>
<feature type="chain" id="PRO_5039899926" evidence="4">
    <location>
        <begin position="20"/>
        <end position="168"/>
    </location>
</feature>
<evidence type="ECO:0000256" key="2">
    <source>
        <dbReference type="ARBA" id="ARBA00022525"/>
    </source>
</evidence>
<dbReference type="GeneID" id="103057958"/>
<dbReference type="InterPro" id="IPR016187">
    <property type="entry name" value="CTDL_fold"/>
</dbReference>
<proteinExistence type="predicted"/>
<dbReference type="InterPro" id="IPR001304">
    <property type="entry name" value="C-type_lectin-like"/>
</dbReference>
<sequence>MHLILVSSLLLLGTSLANGHETDPDGQILHSLVEKVHKLEEKVEHVSNAFFTVHKARSFGSGSERLYVTNKQERNFEILNLTCTEAGGHIPSPQLENENKAFASVLERHDKTAYLVIQDSPKFTHWAEGEPNNADGTKACVIADKHGEWHSASCEEVLLVVCEFSFIE</sequence>
<evidence type="ECO:0000259" key="5">
    <source>
        <dbReference type="PROSITE" id="PS50041"/>
    </source>
</evidence>
<keyword evidence="2" id="KW-0964">Secreted</keyword>
<evidence type="ECO:0000256" key="1">
    <source>
        <dbReference type="ARBA" id="ARBA00004613"/>
    </source>
</evidence>
<dbReference type="InterPro" id="IPR018378">
    <property type="entry name" value="C-type_lectin_CS"/>
</dbReference>
<dbReference type="Proteomes" id="UP000695026">
    <property type="component" value="Unplaced"/>
</dbReference>
<evidence type="ECO:0000313" key="6">
    <source>
        <dbReference type="Proteomes" id="UP000695026"/>
    </source>
</evidence>
<dbReference type="PROSITE" id="PS50041">
    <property type="entry name" value="C_TYPE_LECTIN_2"/>
    <property type="match status" value="1"/>
</dbReference>
<protein>
    <submittedName>
        <fullName evidence="7">PLIalpha-like protein</fullName>
    </submittedName>
</protein>
<feature type="signal peptide" evidence="4">
    <location>
        <begin position="1"/>
        <end position="19"/>
    </location>
</feature>